<dbReference type="Proteomes" id="UP000199612">
    <property type="component" value="Unassembled WGS sequence"/>
</dbReference>
<dbReference type="RefSeq" id="WP_177188673.1">
    <property type="nucleotide sequence ID" value="NZ_FOLT01000012.1"/>
</dbReference>
<dbReference type="SUPFAM" id="SSF53271">
    <property type="entry name" value="PRTase-like"/>
    <property type="match status" value="1"/>
</dbReference>
<accession>A0A1I1KDF2</accession>
<dbReference type="AlphaFoldDB" id="A0A1I1KDF2"/>
<reference evidence="3" key="1">
    <citation type="submission" date="2016-10" db="EMBL/GenBank/DDBJ databases">
        <authorList>
            <person name="Varghese N."/>
            <person name="Submissions S."/>
        </authorList>
    </citation>
    <scope>NUCLEOTIDE SEQUENCE [LARGE SCALE GENOMIC DNA]</scope>
    <source>
        <strain evidence="3">DSM 23664</strain>
    </source>
</reference>
<dbReference type="Gene3D" id="3.30.1310.20">
    <property type="entry name" value="PRTase-like"/>
    <property type="match status" value="1"/>
</dbReference>
<dbReference type="CDD" id="cd06223">
    <property type="entry name" value="PRTases_typeI"/>
    <property type="match status" value="1"/>
</dbReference>
<dbReference type="STRING" id="753702.SAMN04488102_1122"/>
<protein>
    <submittedName>
        <fullName evidence="2">Predicted phosphoribosyltransferase</fullName>
    </submittedName>
</protein>
<dbReference type="GO" id="GO:0016757">
    <property type="term" value="F:glycosyltransferase activity"/>
    <property type="evidence" value="ECO:0007669"/>
    <property type="project" value="UniProtKB-KW"/>
</dbReference>
<organism evidence="2 3">
    <name type="scientific">Alkalibacterium subtropicum</name>
    <dbReference type="NCBI Taxonomy" id="753702"/>
    <lineage>
        <taxon>Bacteria</taxon>
        <taxon>Bacillati</taxon>
        <taxon>Bacillota</taxon>
        <taxon>Bacilli</taxon>
        <taxon>Lactobacillales</taxon>
        <taxon>Carnobacteriaceae</taxon>
        <taxon>Alkalibacterium</taxon>
    </lineage>
</organism>
<gene>
    <name evidence="2" type="ORF">SAMN04488102_1122</name>
</gene>
<sequence>MKFKNRLDAGKQLADRLDVTDAENTVVLALPRGGIPLGIEIAERHRLPFDIILSKKIGHPTHSEYAIGALSEHGDPILDETSATLLDPEWLTTELKRIRNEMARRQRTYSKALTKQPLKGKTVILVDDGIATGMTMKAAIKAVEAQEAEKIIVAVPVIPKDTYHELEKLVDEVSVVEVPDMFRGAVGAYYMSFPQVEDEEVMDMLRSFHDPSE</sequence>
<evidence type="ECO:0000313" key="3">
    <source>
        <dbReference type="Proteomes" id="UP000199612"/>
    </source>
</evidence>
<name>A0A1I1KDF2_9LACT</name>
<dbReference type="Pfam" id="PF00156">
    <property type="entry name" value="Pribosyltran"/>
    <property type="match status" value="1"/>
</dbReference>
<keyword evidence="3" id="KW-1185">Reference proteome</keyword>
<dbReference type="InterPro" id="IPR029057">
    <property type="entry name" value="PRTase-like"/>
</dbReference>
<keyword evidence="2" id="KW-0328">Glycosyltransferase</keyword>
<dbReference type="Gene3D" id="3.40.50.2020">
    <property type="match status" value="1"/>
</dbReference>
<evidence type="ECO:0000259" key="1">
    <source>
        <dbReference type="Pfam" id="PF00156"/>
    </source>
</evidence>
<keyword evidence="2" id="KW-0808">Transferase</keyword>
<evidence type="ECO:0000313" key="2">
    <source>
        <dbReference type="EMBL" id="SFC59004.1"/>
    </source>
</evidence>
<dbReference type="InterPro" id="IPR000836">
    <property type="entry name" value="PRTase_dom"/>
</dbReference>
<feature type="domain" description="Phosphoribosyltransferase" evidence="1">
    <location>
        <begin position="5"/>
        <end position="188"/>
    </location>
</feature>
<proteinExistence type="predicted"/>
<dbReference type="EMBL" id="FOLT01000012">
    <property type="protein sequence ID" value="SFC59004.1"/>
    <property type="molecule type" value="Genomic_DNA"/>
</dbReference>